<dbReference type="InterPro" id="IPR012337">
    <property type="entry name" value="RNaseH-like_sf"/>
</dbReference>
<dbReference type="InterPro" id="IPR002156">
    <property type="entry name" value="RNaseH_domain"/>
</dbReference>
<reference evidence="2 3" key="1">
    <citation type="journal article" date="2016" name="Nat. Commun.">
        <title>Thousands of microbial genomes shed light on interconnected biogeochemical processes in an aquifer system.</title>
        <authorList>
            <person name="Anantharaman K."/>
            <person name="Brown C.T."/>
            <person name="Hug L.A."/>
            <person name="Sharon I."/>
            <person name="Castelle C.J."/>
            <person name="Probst A.J."/>
            <person name="Thomas B.C."/>
            <person name="Singh A."/>
            <person name="Wilkins M.J."/>
            <person name="Karaoz U."/>
            <person name="Brodie E.L."/>
            <person name="Williams K.H."/>
            <person name="Hubbard S.S."/>
            <person name="Banfield J.F."/>
        </authorList>
    </citation>
    <scope>NUCLEOTIDE SEQUENCE [LARGE SCALE GENOMIC DNA]</scope>
</reference>
<evidence type="ECO:0000313" key="2">
    <source>
        <dbReference type="EMBL" id="OGZ18914.1"/>
    </source>
</evidence>
<proteinExistence type="predicted"/>
<evidence type="ECO:0000259" key="1">
    <source>
        <dbReference type="PROSITE" id="PS50879"/>
    </source>
</evidence>
<organism evidence="2 3">
    <name type="scientific">Candidatus Nealsonbacteria bacterium RBG_13_42_11</name>
    <dbReference type="NCBI Taxonomy" id="1801663"/>
    <lineage>
        <taxon>Bacteria</taxon>
        <taxon>Candidatus Nealsoniibacteriota</taxon>
    </lineage>
</organism>
<sequence>MKKITIFTDGGSRGNPGPAAIGVVFCNEKGQGFKNYSEFLGDNLTNNEAEYQAVIFALKKFKALFGNKIAKTSEVEVKSDSELLTKQLKGEYKILEPKIQALFLAVWNLKIDFKRIKFTLIPREKNKAADELANEALDHKAQIQKLL</sequence>
<gene>
    <name evidence="2" type="ORF">A2175_02145</name>
</gene>
<comment type="caution">
    <text evidence="2">The sequence shown here is derived from an EMBL/GenBank/DDBJ whole genome shotgun (WGS) entry which is preliminary data.</text>
</comment>
<evidence type="ECO:0000313" key="3">
    <source>
        <dbReference type="Proteomes" id="UP000176755"/>
    </source>
</evidence>
<dbReference type="SUPFAM" id="SSF53098">
    <property type="entry name" value="Ribonuclease H-like"/>
    <property type="match status" value="1"/>
</dbReference>
<accession>A0A1G2DZ81</accession>
<dbReference type="GO" id="GO:0004523">
    <property type="term" value="F:RNA-DNA hybrid ribonuclease activity"/>
    <property type="evidence" value="ECO:0007669"/>
    <property type="project" value="InterPro"/>
</dbReference>
<name>A0A1G2DZ81_9BACT</name>
<dbReference type="Proteomes" id="UP000176755">
    <property type="component" value="Unassembled WGS sequence"/>
</dbReference>
<feature type="domain" description="RNase H type-1" evidence="1">
    <location>
        <begin position="1"/>
        <end position="138"/>
    </location>
</feature>
<dbReference type="AlphaFoldDB" id="A0A1G2DZ81"/>
<dbReference type="EMBL" id="MHLY01000004">
    <property type="protein sequence ID" value="OGZ18914.1"/>
    <property type="molecule type" value="Genomic_DNA"/>
</dbReference>
<protein>
    <recommendedName>
        <fullName evidence="1">RNase H type-1 domain-containing protein</fullName>
    </recommendedName>
</protein>
<dbReference type="CDD" id="cd09279">
    <property type="entry name" value="RNase_HI_like"/>
    <property type="match status" value="1"/>
</dbReference>
<dbReference type="Gene3D" id="3.30.420.10">
    <property type="entry name" value="Ribonuclease H-like superfamily/Ribonuclease H"/>
    <property type="match status" value="1"/>
</dbReference>
<dbReference type="InterPro" id="IPR036397">
    <property type="entry name" value="RNaseH_sf"/>
</dbReference>
<dbReference type="STRING" id="1801663.A2175_02145"/>
<dbReference type="Pfam" id="PF13456">
    <property type="entry name" value="RVT_3"/>
    <property type="match status" value="1"/>
</dbReference>
<dbReference type="PROSITE" id="PS50879">
    <property type="entry name" value="RNASE_H_1"/>
    <property type="match status" value="1"/>
</dbReference>
<dbReference type="GO" id="GO:0003676">
    <property type="term" value="F:nucleic acid binding"/>
    <property type="evidence" value="ECO:0007669"/>
    <property type="project" value="InterPro"/>
</dbReference>
<dbReference type="PANTHER" id="PTHR46387:SF2">
    <property type="entry name" value="RIBONUCLEASE HI"/>
    <property type="match status" value="1"/>
</dbReference>
<dbReference type="PANTHER" id="PTHR46387">
    <property type="entry name" value="POLYNUCLEOTIDYL TRANSFERASE, RIBONUCLEASE H-LIKE SUPERFAMILY PROTEIN"/>
    <property type="match status" value="1"/>
</dbReference>